<evidence type="ECO:0000259" key="2">
    <source>
        <dbReference type="Pfam" id="PF02517"/>
    </source>
</evidence>
<feature type="transmembrane region" description="Helical" evidence="1">
    <location>
        <begin position="136"/>
        <end position="158"/>
    </location>
</feature>
<dbReference type="eggNOG" id="COG1266">
    <property type="taxonomic scope" value="Bacteria"/>
</dbReference>
<proteinExistence type="predicted"/>
<protein>
    <recommendedName>
        <fullName evidence="2">CAAX prenyl protease 2/Lysostaphin resistance protein A-like domain-containing protein</fullName>
    </recommendedName>
</protein>
<dbReference type="PANTHER" id="PTHR36435">
    <property type="entry name" value="SLR1288 PROTEIN"/>
    <property type="match status" value="1"/>
</dbReference>
<keyword evidence="1" id="KW-0812">Transmembrane</keyword>
<sequence>MKNSKIIFTTLFAFGVYFGLDDLYFGTVRNGIDQVVNQRGTSHNLAYLLSGIPLYLGLLIMHRPQDFFKVLGLSGPLGRAVRFAFLCTLPMVLGYAILFSPSREVTLNGLLISGLAAAFFEEVFYRGFLFGQLYRYTRLGFIPAVALGALLFAAIHLYQSQDLWISLGVFATTFLGAVVFAWTYAEWDHNIWVPVMLHLFMNLAWMLFAVSDNALGGVYANVFRIVTIGAIIGLTLFYKRRRNIPLEVTRHTLWLKPGQPVGYTP</sequence>
<dbReference type="InterPro" id="IPR003675">
    <property type="entry name" value="Rce1/LyrA-like_dom"/>
</dbReference>
<evidence type="ECO:0000256" key="1">
    <source>
        <dbReference type="SAM" id="Phobius"/>
    </source>
</evidence>
<dbReference type="AlphaFoldDB" id="A4CGU1"/>
<evidence type="ECO:0000313" key="3">
    <source>
        <dbReference type="EMBL" id="EAR16149.1"/>
    </source>
</evidence>
<feature type="transmembrane region" description="Helical" evidence="1">
    <location>
        <begin position="105"/>
        <end position="124"/>
    </location>
</feature>
<feature type="domain" description="CAAX prenyl protease 2/Lysostaphin resistance protein A-like" evidence="2">
    <location>
        <begin position="109"/>
        <end position="203"/>
    </location>
</feature>
<dbReference type="GO" id="GO:0080120">
    <property type="term" value="P:CAAX-box protein maturation"/>
    <property type="evidence" value="ECO:0007669"/>
    <property type="project" value="UniProtKB-ARBA"/>
</dbReference>
<dbReference type="Pfam" id="PF02517">
    <property type="entry name" value="Rce1-like"/>
    <property type="match status" value="1"/>
</dbReference>
<feature type="transmembrane region" description="Helical" evidence="1">
    <location>
        <begin position="7"/>
        <end position="25"/>
    </location>
</feature>
<dbReference type="EMBL" id="CP001712">
    <property type="protein sequence ID" value="EAR16149.1"/>
    <property type="molecule type" value="Genomic_DNA"/>
</dbReference>
<dbReference type="HOGENOM" id="CLU_092772_0_0_10"/>
<reference evidence="3 4" key="1">
    <citation type="journal article" date="2009" name="J. Bacteriol.">
        <title>Complete genome sequence of Robiginitalea biformata HTCC2501.</title>
        <authorList>
            <person name="Oh H.M."/>
            <person name="Giovannoni S.J."/>
            <person name="Lee K."/>
            <person name="Ferriera S."/>
            <person name="Johnson J."/>
            <person name="Cho J.C."/>
        </authorList>
    </citation>
    <scope>NUCLEOTIDE SEQUENCE [LARGE SCALE GENOMIC DNA]</scope>
    <source>
        <strain evidence="4">ATCC BAA-864 / HTCC2501 / KCTC 12146</strain>
    </source>
</reference>
<dbReference type="Proteomes" id="UP000009049">
    <property type="component" value="Chromosome"/>
</dbReference>
<dbReference type="STRING" id="313596.RB2501_04605"/>
<feature type="transmembrane region" description="Helical" evidence="1">
    <location>
        <begin position="81"/>
        <end position="99"/>
    </location>
</feature>
<feature type="transmembrane region" description="Helical" evidence="1">
    <location>
        <begin position="164"/>
        <end position="184"/>
    </location>
</feature>
<dbReference type="KEGG" id="rbi:RB2501_04605"/>
<dbReference type="OrthoDB" id="6301065at2"/>
<keyword evidence="1" id="KW-0472">Membrane</keyword>
<keyword evidence="4" id="KW-1185">Reference proteome</keyword>
<evidence type="ECO:0000313" key="4">
    <source>
        <dbReference type="Proteomes" id="UP000009049"/>
    </source>
</evidence>
<gene>
    <name evidence="3" type="ordered locus">RB2501_04605</name>
</gene>
<dbReference type="GO" id="GO:0004175">
    <property type="term" value="F:endopeptidase activity"/>
    <property type="evidence" value="ECO:0007669"/>
    <property type="project" value="UniProtKB-ARBA"/>
</dbReference>
<feature type="transmembrane region" description="Helical" evidence="1">
    <location>
        <begin position="216"/>
        <end position="238"/>
    </location>
</feature>
<keyword evidence="1" id="KW-1133">Transmembrane helix</keyword>
<feature type="transmembrane region" description="Helical" evidence="1">
    <location>
        <begin position="45"/>
        <end position="61"/>
    </location>
</feature>
<dbReference type="InterPro" id="IPR052710">
    <property type="entry name" value="CAAX_protease"/>
</dbReference>
<accession>A4CGU1</accession>
<dbReference type="PANTHER" id="PTHR36435:SF1">
    <property type="entry name" value="CAAX AMINO TERMINAL PROTEASE FAMILY PROTEIN"/>
    <property type="match status" value="1"/>
</dbReference>
<organism evidence="3 4">
    <name type="scientific">Robiginitalea biformata (strain ATCC BAA-864 / DSM 15991 / KCTC 12146 / HTCC2501)</name>
    <dbReference type="NCBI Taxonomy" id="313596"/>
    <lineage>
        <taxon>Bacteria</taxon>
        <taxon>Pseudomonadati</taxon>
        <taxon>Bacteroidota</taxon>
        <taxon>Flavobacteriia</taxon>
        <taxon>Flavobacteriales</taxon>
        <taxon>Flavobacteriaceae</taxon>
        <taxon>Robiginitalea</taxon>
    </lineage>
</organism>
<name>A4CGU1_ROBBH</name>
<dbReference type="RefSeq" id="WP_012813844.1">
    <property type="nucleotide sequence ID" value="NC_013222.1"/>
</dbReference>